<dbReference type="VEuPathDB" id="FungiDB:AO090009000622"/>
<dbReference type="SMART" id="SM00721">
    <property type="entry name" value="BAR"/>
    <property type="match status" value="1"/>
</dbReference>
<comment type="caution">
    <text evidence="4">The sequence shown here is derived from an EMBL/GenBank/DDBJ whole genome shotgun (WGS) entry which is preliminary data.</text>
</comment>
<feature type="compositionally biased region" description="Low complexity" evidence="2">
    <location>
        <begin position="346"/>
        <end position="356"/>
    </location>
</feature>
<dbReference type="InterPro" id="IPR027267">
    <property type="entry name" value="AH/BAR_dom_sf"/>
</dbReference>
<organism evidence="4 5">
    <name type="scientific">Aspergillus oryzae</name>
    <name type="common">Yellow koji mold</name>
    <dbReference type="NCBI Taxonomy" id="5062"/>
    <lineage>
        <taxon>Eukaryota</taxon>
        <taxon>Fungi</taxon>
        <taxon>Dikarya</taxon>
        <taxon>Ascomycota</taxon>
        <taxon>Pezizomycotina</taxon>
        <taxon>Eurotiomycetes</taxon>
        <taxon>Eurotiomycetidae</taxon>
        <taxon>Eurotiales</taxon>
        <taxon>Aspergillaceae</taxon>
        <taxon>Aspergillus</taxon>
        <taxon>Aspergillus subgen. Circumdati</taxon>
    </lineage>
</organism>
<feature type="coiled-coil region" evidence="1">
    <location>
        <begin position="151"/>
        <end position="213"/>
    </location>
</feature>
<feature type="region of interest" description="Disordered" evidence="2">
    <location>
        <begin position="253"/>
        <end position="451"/>
    </location>
</feature>
<evidence type="ECO:0000256" key="2">
    <source>
        <dbReference type="SAM" id="MobiDB-lite"/>
    </source>
</evidence>
<dbReference type="OrthoDB" id="14167at2759"/>
<evidence type="ECO:0000259" key="3">
    <source>
        <dbReference type="PROSITE" id="PS51021"/>
    </source>
</evidence>
<dbReference type="Gene3D" id="1.20.1270.60">
    <property type="entry name" value="Arfaptin homology (AH) domain/BAR domain"/>
    <property type="match status" value="2"/>
</dbReference>
<proteinExistence type="predicted"/>
<dbReference type="EMBL" id="MKZY01000011">
    <property type="protein sequence ID" value="OOO04010.1"/>
    <property type="molecule type" value="Genomic_DNA"/>
</dbReference>
<dbReference type="InterPro" id="IPR004148">
    <property type="entry name" value="BAR_dom"/>
</dbReference>
<accession>A0A1S9D4M3</accession>
<dbReference type="eggNOG" id="KOG1118">
    <property type="taxonomic scope" value="Eukaryota"/>
</dbReference>
<feature type="compositionally biased region" description="Basic and acidic residues" evidence="2">
    <location>
        <begin position="279"/>
        <end position="290"/>
    </location>
</feature>
<feature type="domain" description="BAR" evidence="3">
    <location>
        <begin position="15"/>
        <end position="262"/>
    </location>
</feature>
<dbReference type="Proteomes" id="UP000190312">
    <property type="component" value="Unassembled WGS sequence"/>
</dbReference>
<dbReference type="Pfam" id="PF03114">
    <property type="entry name" value="BAR"/>
    <property type="match status" value="1"/>
</dbReference>
<evidence type="ECO:0000313" key="4">
    <source>
        <dbReference type="EMBL" id="OOO04010.1"/>
    </source>
</evidence>
<gene>
    <name evidence="4" type="ORF">OAory_01048570</name>
</gene>
<keyword evidence="1" id="KW-0175">Coiled coil</keyword>
<protein>
    <submittedName>
        <fullName evidence="4">BAR domain-containing protein</fullName>
    </submittedName>
</protein>
<evidence type="ECO:0000256" key="1">
    <source>
        <dbReference type="SAM" id="Coils"/>
    </source>
</evidence>
<name>A0A1S9D4M3_ASPOZ</name>
<feature type="compositionally biased region" description="Pro residues" evidence="2">
    <location>
        <begin position="422"/>
        <end position="442"/>
    </location>
</feature>
<dbReference type="AlphaFoldDB" id="A0A1S9D4M3"/>
<feature type="compositionally biased region" description="Low complexity" evidence="2">
    <location>
        <begin position="254"/>
        <end position="274"/>
    </location>
</feature>
<sequence length="451" mass="50767">MNVNRKFDRFKQWAGERMGGEIKTNLSDDFKAMETEMSVRNEGLDRLHKSMVAYVKAVSKRSEGDDKEKTLPIGHLGTSMVSHGEDYDAHSDYGRCLTSTLSLVTLLDLPGIHVSDNSILYCTEFGRTEERIARLQESYIAEANSSWLESLDRSLAQMKQYQNARRKLDSRRLAFDTSLSKMQKAKKEDFRAEEELRTQKAKYEEANDDVYRRMQDIKEGEVESIADLEAFLEAQLNYHEKCREVLLQLKNDWPSRQSQTQSSSGRRPGRARASTAHSYQERYEPLHEELSNSAELRPIIRTSRSPSDVGDSREVYVPEPVPQRPFLGRTSTFESPAQLRQEQTYSSSPRPSRAPSENFITGRNSVLARMAADPSEDASPRSGTSPDRLYQGRSDSPVSPFGGVTRRSSSTTLNGAAIQKKAPPPPPPSRAKKPPPPPPPMKKPILNAGEA</sequence>
<feature type="compositionally biased region" description="Polar residues" evidence="2">
    <location>
        <begin position="329"/>
        <end position="345"/>
    </location>
</feature>
<dbReference type="PROSITE" id="PS51021">
    <property type="entry name" value="BAR"/>
    <property type="match status" value="1"/>
</dbReference>
<dbReference type="GO" id="GO:0005737">
    <property type="term" value="C:cytoplasm"/>
    <property type="evidence" value="ECO:0007669"/>
    <property type="project" value="InterPro"/>
</dbReference>
<dbReference type="SUPFAM" id="SSF103657">
    <property type="entry name" value="BAR/IMD domain-like"/>
    <property type="match status" value="1"/>
</dbReference>
<evidence type="ECO:0000313" key="5">
    <source>
        <dbReference type="Proteomes" id="UP000190312"/>
    </source>
</evidence>
<reference evidence="4 5" key="1">
    <citation type="submission" date="2016-10" db="EMBL/GenBank/DDBJ databases">
        <title>Genome sequencing of Aspergillus oryzae BCC7051.</title>
        <authorList>
            <person name="Thammarongtham C."/>
            <person name="Vorapreeda T."/>
            <person name="Nookaew I."/>
            <person name="Srisuk T."/>
            <person name="Land M."/>
            <person name="Jeennor S."/>
            <person name="Laoteng K."/>
        </authorList>
    </citation>
    <scope>NUCLEOTIDE SEQUENCE [LARGE SCALE GENOMIC DNA]</scope>
    <source>
        <strain evidence="4 5">BCC7051</strain>
    </source>
</reference>